<evidence type="ECO:0000256" key="2">
    <source>
        <dbReference type="ARBA" id="ARBA00022475"/>
    </source>
</evidence>
<feature type="transmembrane region" description="Helical" evidence="6">
    <location>
        <begin position="225"/>
        <end position="247"/>
    </location>
</feature>
<evidence type="ECO:0008006" key="9">
    <source>
        <dbReference type="Google" id="ProtNLM"/>
    </source>
</evidence>
<keyword evidence="2" id="KW-1003">Cell membrane</keyword>
<evidence type="ECO:0000256" key="5">
    <source>
        <dbReference type="ARBA" id="ARBA00023136"/>
    </source>
</evidence>
<accession>A0A1Y5F9V0</accession>
<protein>
    <recommendedName>
        <fullName evidence="9">YihY/virulence factor BrkB family protein</fullName>
    </recommendedName>
</protein>
<sequence>MARARSLSDFGELAEKKSYDLFKSILYRLVQGLFLFKRRKGEVVAGASTFFTLLSFAPVILLFISLIGLMISDSATARDYVMNIVHSSFPKVDSWLYSNLENIINHQLQNHGFSFLEFSFLVFASMGISTSIVFGINILSKVDPDGGLLGDDVRSFLAGLGITFYIVLLVFVGQEGPVQEMVRILPLGEFFILLFHNSFVSSLLSFVFFSMFYKYCPSIKVSNKDAFLGGGTFVLSFLIGRSGYWVYVKFFKDDLIKDYGQFTNFMIALIWVYFLMCCFYYGASVAYSGNEKIFEGLKKKSKSKSKVKSKSKSKGKK</sequence>
<proteinExistence type="predicted"/>
<feature type="transmembrane region" description="Helical" evidence="6">
    <location>
        <begin position="192"/>
        <end position="213"/>
    </location>
</feature>
<gene>
    <name evidence="7" type="ORF">A9Q84_06785</name>
</gene>
<dbReference type="PIRSF" id="PIRSF035875">
    <property type="entry name" value="RNase_BN"/>
    <property type="match status" value="1"/>
</dbReference>
<dbReference type="AlphaFoldDB" id="A0A1Y5F9V0"/>
<keyword evidence="4 6" id="KW-1133">Transmembrane helix</keyword>
<feature type="transmembrane region" description="Helical" evidence="6">
    <location>
        <begin position="118"/>
        <end position="140"/>
    </location>
</feature>
<dbReference type="InterPro" id="IPR017039">
    <property type="entry name" value="Virul_fac_BrkB"/>
</dbReference>
<keyword evidence="5 6" id="KW-0472">Membrane</keyword>
<dbReference type="Pfam" id="PF03631">
    <property type="entry name" value="Virul_fac_BrkB"/>
    <property type="match status" value="1"/>
</dbReference>
<organism evidence="7 8">
    <name type="scientific">Halobacteriovorax marinus</name>
    <dbReference type="NCBI Taxonomy" id="97084"/>
    <lineage>
        <taxon>Bacteria</taxon>
        <taxon>Pseudomonadati</taxon>
        <taxon>Bdellovibrionota</taxon>
        <taxon>Bacteriovoracia</taxon>
        <taxon>Bacteriovoracales</taxon>
        <taxon>Halobacteriovoraceae</taxon>
        <taxon>Halobacteriovorax</taxon>
    </lineage>
</organism>
<evidence type="ECO:0000256" key="3">
    <source>
        <dbReference type="ARBA" id="ARBA00022692"/>
    </source>
</evidence>
<dbReference type="PANTHER" id="PTHR30213:SF1">
    <property type="entry name" value="INNER MEMBRANE PROTEIN YHJD"/>
    <property type="match status" value="1"/>
</dbReference>
<evidence type="ECO:0000256" key="1">
    <source>
        <dbReference type="ARBA" id="ARBA00004651"/>
    </source>
</evidence>
<feature type="transmembrane region" description="Helical" evidence="6">
    <location>
        <begin position="259"/>
        <end position="283"/>
    </location>
</feature>
<evidence type="ECO:0000256" key="4">
    <source>
        <dbReference type="ARBA" id="ARBA00022989"/>
    </source>
</evidence>
<dbReference type="Proteomes" id="UP000196531">
    <property type="component" value="Unassembled WGS sequence"/>
</dbReference>
<name>A0A1Y5F9V0_9BACT</name>
<feature type="transmembrane region" description="Helical" evidence="6">
    <location>
        <begin position="43"/>
        <end position="71"/>
    </location>
</feature>
<dbReference type="EMBL" id="MAAO01000005">
    <property type="protein sequence ID" value="OUR97896.1"/>
    <property type="molecule type" value="Genomic_DNA"/>
</dbReference>
<evidence type="ECO:0000313" key="7">
    <source>
        <dbReference type="EMBL" id="OUR97896.1"/>
    </source>
</evidence>
<keyword evidence="3 6" id="KW-0812">Transmembrane</keyword>
<comment type="subcellular location">
    <subcellularLocation>
        <location evidence="1">Cell membrane</location>
        <topology evidence="1">Multi-pass membrane protein</topology>
    </subcellularLocation>
</comment>
<dbReference type="GO" id="GO:0005886">
    <property type="term" value="C:plasma membrane"/>
    <property type="evidence" value="ECO:0007669"/>
    <property type="project" value="UniProtKB-SubCell"/>
</dbReference>
<dbReference type="PANTHER" id="PTHR30213">
    <property type="entry name" value="INNER MEMBRANE PROTEIN YHJD"/>
    <property type="match status" value="1"/>
</dbReference>
<evidence type="ECO:0000256" key="6">
    <source>
        <dbReference type="SAM" id="Phobius"/>
    </source>
</evidence>
<evidence type="ECO:0000313" key="8">
    <source>
        <dbReference type="Proteomes" id="UP000196531"/>
    </source>
</evidence>
<comment type="caution">
    <text evidence="7">The sequence shown here is derived from an EMBL/GenBank/DDBJ whole genome shotgun (WGS) entry which is preliminary data.</text>
</comment>
<feature type="transmembrane region" description="Helical" evidence="6">
    <location>
        <begin position="152"/>
        <end position="172"/>
    </location>
</feature>
<reference evidence="8" key="1">
    <citation type="journal article" date="2017" name="Proc. Natl. Acad. Sci. U.S.A.">
        <title>Simulation of Deepwater Horizon oil plume reveals substrate specialization within a complex community of hydrocarbon-degraders.</title>
        <authorList>
            <person name="Hu P."/>
            <person name="Dubinsky E.A."/>
            <person name="Probst A.J."/>
            <person name="Wang J."/>
            <person name="Sieber C.M.K."/>
            <person name="Tom L.M."/>
            <person name="Gardinali P."/>
            <person name="Banfield J.F."/>
            <person name="Atlas R.M."/>
            <person name="Andersen G.L."/>
        </authorList>
    </citation>
    <scope>NUCLEOTIDE SEQUENCE [LARGE SCALE GENOMIC DNA]</scope>
</reference>